<reference evidence="2" key="1">
    <citation type="submission" date="2019-08" db="EMBL/GenBank/DDBJ databases">
        <authorList>
            <person name="Kucharzyk K."/>
            <person name="Murdoch R.W."/>
            <person name="Higgins S."/>
            <person name="Loffler F."/>
        </authorList>
    </citation>
    <scope>NUCLEOTIDE SEQUENCE</scope>
</reference>
<organism evidence="2">
    <name type="scientific">bioreactor metagenome</name>
    <dbReference type="NCBI Taxonomy" id="1076179"/>
    <lineage>
        <taxon>unclassified sequences</taxon>
        <taxon>metagenomes</taxon>
        <taxon>ecological metagenomes</taxon>
    </lineage>
</organism>
<dbReference type="AntiFam" id="ANF00217">
    <property type="entry name" value="Shadow ORF (opposite uvrB)"/>
</dbReference>
<dbReference type="EMBL" id="VSSQ01005913">
    <property type="protein sequence ID" value="MPM30869.1"/>
    <property type="molecule type" value="Genomic_DNA"/>
</dbReference>
<gene>
    <name evidence="2" type="ORF">SDC9_77420</name>
</gene>
<evidence type="ECO:0000313" key="2">
    <source>
        <dbReference type="EMBL" id="MPM30869.1"/>
    </source>
</evidence>
<protein>
    <submittedName>
        <fullName evidence="2">Uncharacterized protein</fullName>
    </submittedName>
</protein>
<dbReference type="AlphaFoldDB" id="A0A644YRE0"/>
<comment type="caution">
    <text evidence="2">The sequence shown here is derived from an EMBL/GenBank/DDBJ whole genome shotgun (WGS) entry which is preliminary data.</text>
</comment>
<evidence type="ECO:0000256" key="1">
    <source>
        <dbReference type="SAM" id="MobiDB-lite"/>
    </source>
</evidence>
<feature type="region of interest" description="Disordered" evidence="1">
    <location>
        <begin position="54"/>
        <end position="74"/>
    </location>
</feature>
<accession>A0A644YRE0</accession>
<proteinExistence type="predicted"/>
<sequence length="136" mass="15632">MLVDRAVFFDEQIALRHIGLGLVIVVIADEIFHRVFGEELAEFAVELRRQRLVGREHDGRPPQPSDHVGHGEGLARTRHAQQRLERLAIAHPLHQLGNRLGLVTGRKVRLEQLKRRIRKGNEAPFLYISSDFMHDL</sequence>
<name>A0A644YRE0_9ZZZZ</name>